<organism evidence="3 4">
    <name type="scientific">Amaricoccus solimangrovi</name>
    <dbReference type="NCBI Taxonomy" id="2589815"/>
    <lineage>
        <taxon>Bacteria</taxon>
        <taxon>Pseudomonadati</taxon>
        <taxon>Pseudomonadota</taxon>
        <taxon>Alphaproteobacteria</taxon>
        <taxon>Rhodobacterales</taxon>
        <taxon>Paracoccaceae</taxon>
        <taxon>Amaricoccus</taxon>
    </lineage>
</organism>
<dbReference type="InterPro" id="IPR025738">
    <property type="entry name" value="BatD"/>
</dbReference>
<dbReference type="EMBL" id="VFRP01000037">
    <property type="protein sequence ID" value="TPE46953.1"/>
    <property type="molecule type" value="Genomic_DNA"/>
</dbReference>
<protein>
    <submittedName>
        <fullName evidence="3">Protein BatD</fullName>
    </submittedName>
</protein>
<dbReference type="Proteomes" id="UP000319255">
    <property type="component" value="Unassembled WGS sequence"/>
</dbReference>
<feature type="compositionally biased region" description="Basic and acidic residues" evidence="1">
    <location>
        <begin position="64"/>
        <end position="79"/>
    </location>
</feature>
<feature type="region of interest" description="Disordered" evidence="1">
    <location>
        <begin position="537"/>
        <end position="584"/>
    </location>
</feature>
<feature type="compositionally biased region" description="Basic and acidic residues" evidence="1">
    <location>
        <begin position="547"/>
        <end position="564"/>
    </location>
</feature>
<gene>
    <name evidence="3" type="ORF">FJM51_21000</name>
</gene>
<sequence length="584" mass="62045">MACAGADEGRQVHRRRRPARADPDLRGAVQPGHRAGPEPRLRRRPSRLRGGAEARSGQRGGRRQPRDHEADHRVSERGPRAGGYRGRRRNPRRGRERSLRRRGQARPDRRARAAVRGGGRGMDALGRDQARRFPEVPLRDRGRAPAGRVAVRGGANMSMHISHRGAAGKPARVNMHMLILLVCAALLGSAAAAQEGPRVTVTLDPEGPVTVGTPVEVTATLLVPSFLPKPPDWPDLQIADALTRPPETWPTTARVGQESWSGLTRSWQIVPQRAADYDLGQPEITVTYADPATSRPVETTLALPEIAFSARLPAGAEGMDPFLPATALTLAAQVDGLPDAPKPGDAFTLTLTLTAEGPPAILLPPLLAGLATPPGLNAYPKAPRVSERPGERGGPPRATRVEAVTYVIEKPGGYALPGVALGWWNTATGTRESAATAPVAFTVPAPPDIGGNWSIPRAALLVLAGLALGAATLFLRRRRRPRAAPSEARLYRALARAARSAPSGEIRRRLTEWEARLPAPLASPGIEAALRALERPAYGPPGAGGERAGEERAARQRLRAELETARGAGDAGRAAALPGLNPPA</sequence>
<comment type="caution">
    <text evidence="3">The sequence shown here is derived from an EMBL/GenBank/DDBJ whole genome shotgun (WGS) entry which is preliminary data.</text>
</comment>
<evidence type="ECO:0000256" key="2">
    <source>
        <dbReference type="SAM" id="Phobius"/>
    </source>
</evidence>
<feature type="compositionally biased region" description="Low complexity" evidence="1">
    <location>
        <begin position="565"/>
        <end position="576"/>
    </location>
</feature>
<feature type="region of interest" description="Disordered" evidence="1">
    <location>
        <begin position="1"/>
        <end position="130"/>
    </location>
</feature>
<dbReference type="PANTHER" id="PTHR40940:SF1">
    <property type="entry name" value="PROTEIN BATD"/>
    <property type="match status" value="1"/>
</dbReference>
<evidence type="ECO:0000256" key="1">
    <source>
        <dbReference type="SAM" id="MobiDB-lite"/>
    </source>
</evidence>
<feature type="compositionally biased region" description="Basic residues" evidence="1">
    <location>
        <begin position="85"/>
        <end position="104"/>
    </location>
</feature>
<keyword evidence="4" id="KW-1185">Reference proteome</keyword>
<feature type="transmembrane region" description="Helical" evidence="2">
    <location>
        <begin position="458"/>
        <end position="475"/>
    </location>
</feature>
<dbReference type="OrthoDB" id="7699970at2"/>
<name>A0A501WAI4_9RHOB</name>
<keyword evidence="2" id="KW-0812">Transmembrane</keyword>
<reference evidence="3 4" key="1">
    <citation type="submission" date="2019-06" db="EMBL/GenBank/DDBJ databases">
        <title>A novel bacterium of genus Amaricoccus, isolated from marine sediment.</title>
        <authorList>
            <person name="Huang H."/>
            <person name="Mo K."/>
            <person name="Hu Y."/>
        </authorList>
    </citation>
    <scope>NUCLEOTIDE SEQUENCE [LARGE SCALE GENOMIC DNA]</scope>
    <source>
        <strain evidence="3 4">HB172011</strain>
    </source>
</reference>
<dbReference type="AlphaFoldDB" id="A0A501WAI4"/>
<feature type="compositionally biased region" description="Low complexity" evidence="1">
    <location>
        <begin position="48"/>
        <end position="57"/>
    </location>
</feature>
<evidence type="ECO:0000313" key="4">
    <source>
        <dbReference type="Proteomes" id="UP000319255"/>
    </source>
</evidence>
<accession>A0A501WAI4</accession>
<evidence type="ECO:0000313" key="3">
    <source>
        <dbReference type="EMBL" id="TPE46953.1"/>
    </source>
</evidence>
<keyword evidence="2" id="KW-0472">Membrane</keyword>
<keyword evidence="2" id="KW-1133">Transmembrane helix</keyword>
<proteinExistence type="predicted"/>
<dbReference type="PANTHER" id="PTHR40940">
    <property type="entry name" value="PROTEIN BATD-RELATED"/>
    <property type="match status" value="1"/>
</dbReference>